<feature type="region of interest" description="Disordered" evidence="1">
    <location>
        <begin position="32"/>
        <end position="56"/>
    </location>
</feature>
<comment type="caution">
    <text evidence="2">The sequence shown here is derived from an EMBL/GenBank/DDBJ whole genome shotgun (WGS) entry which is preliminary data.</text>
</comment>
<name>A0A8K1FHG6_PYTOL</name>
<organism evidence="2 3">
    <name type="scientific">Pythium oligandrum</name>
    <name type="common">Mycoparasitic fungus</name>
    <dbReference type="NCBI Taxonomy" id="41045"/>
    <lineage>
        <taxon>Eukaryota</taxon>
        <taxon>Sar</taxon>
        <taxon>Stramenopiles</taxon>
        <taxon>Oomycota</taxon>
        <taxon>Peronosporomycetes</taxon>
        <taxon>Pythiales</taxon>
        <taxon>Pythiaceae</taxon>
        <taxon>Pythium</taxon>
    </lineage>
</organism>
<feature type="compositionally biased region" description="Polar residues" evidence="1">
    <location>
        <begin position="114"/>
        <end position="126"/>
    </location>
</feature>
<gene>
    <name evidence="2" type="ORF">Poli38472_014795</name>
</gene>
<keyword evidence="3" id="KW-1185">Reference proteome</keyword>
<accession>A0A8K1FHG6</accession>
<protein>
    <submittedName>
        <fullName evidence="2">Uncharacterized protein</fullName>
    </submittedName>
</protein>
<evidence type="ECO:0000256" key="1">
    <source>
        <dbReference type="SAM" id="MobiDB-lite"/>
    </source>
</evidence>
<feature type="region of interest" description="Disordered" evidence="1">
    <location>
        <begin position="107"/>
        <end position="142"/>
    </location>
</feature>
<dbReference type="AlphaFoldDB" id="A0A8K1FHG6"/>
<evidence type="ECO:0000313" key="2">
    <source>
        <dbReference type="EMBL" id="TMW63885.1"/>
    </source>
</evidence>
<dbReference type="OrthoDB" id="66085at2759"/>
<reference evidence="2" key="1">
    <citation type="submission" date="2019-03" db="EMBL/GenBank/DDBJ databases">
        <title>Long read genome sequence of the mycoparasitic Pythium oligandrum ATCC 38472 isolated from sugarbeet rhizosphere.</title>
        <authorList>
            <person name="Gaulin E."/>
        </authorList>
    </citation>
    <scope>NUCLEOTIDE SEQUENCE</scope>
    <source>
        <strain evidence="2">ATCC 38472_TT</strain>
    </source>
</reference>
<sequence>MLPSSSSPVPFHTTVRTESAYELKTEAARRNDHIKTPYKAPSDYCHRPESPATTWSTPGTDFLAKFCLPDTQELRRRIALDQEGFFTDGSPSSPVKLTAATSLVKSDQPGVRIKSSTRPGSPTQAFESRVPHTSRKSANTSLRLEKIVDQDGLLPQLHDIRQH</sequence>
<dbReference type="EMBL" id="SPLM01000044">
    <property type="protein sequence ID" value="TMW63885.1"/>
    <property type="molecule type" value="Genomic_DNA"/>
</dbReference>
<proteinExistence type="predicted"/>
<evidence type="ECO:0000313" key="3">
    <source>
        <dbReference type="Proteomes" id="UP000794436"/>
    </source>
</evidence>
<dbReference type="Proteomes" id="UP000794436">
    <property type="component" value="Unassembled WGS sequence"/>
</dbReference>